<feature type="domain" description="Acyltransferase 3" evidence="2">
    <location>
        <begin position="4"/>
        <end position="289"/>
    </location>
</feature>
<dbReference type="Proteomes" id="UP000242175">
    <property type="component" value="Chromosome small"/>
</dbReference>
<feature type="transmembrane region" description="Helical" evidence="1">
    <location>
        <begin position="119"/>
        <end position="141"/>
    </location>
</feature>
<dbReference type="Pfam" id="PF01757">
    <property type="entry name" value="Acyl_transf_3"/>
    <property type="match status" value="1"/>
</dbReference>
<evidence type="ECO:0000256" key="1">
    <source>
        <dbReference type="SAM" id="Phobius"/>
    </source>
</evidence>
<dbReference type="AlphaFoldDB" id="A0A220VGU8"/>
<evidence type="ECO:0000313" key="3">
    <source>
        <dbReference type="EMBL" id="ASK79480.1"/>
    </source>
</evidence>
<dbReference type="KEGG" id="pmai:CF386_10495"/>
<protein>
    <recommendedName>
        <fullName evidence="2">Acyltransferase 3 domain-containing protein</fullName>
    </recommendedName>
</protein>
<feature type="transmembrane region" description="Helical" evidence="1">
    <location>
        <begin position="182"/>
        <end position="204"/>
    </location>
</feature>
<feature type="transmembrane region" description="Helical" evidence="1">
    <location>
        <begin position="77"/>
        <end position="99"/>
    </location>
</feature>
<feature type="transmembrane region" description="Helical" evidence="1">
    <location>
        <begin position="245"/>
        <end position="265"/>
    </location>
</feature>
<feature type="transmembrane region" description="Helical" evidence="1">
    <location>
        <begin position="36"/>
        <end position="57"/>
    </location>
</feature>
<feature type="transmembrane region" description="Helical" evidence="1">
    <location>
        <begin position="271"/>
        <end position="295"/>
    </location>
</feature>
<accession>A0A220VGU8</accession>
<feature type="transmembrane region" description="Helical" evidence="1">
    <location>
        <begin position="210"/>
        <end position="233"/>
    </location>
</feature>
<gene>
    <name evidence="3" type="ORF">CF386_10495</name>
</gene>
<organism evidence="3 4">
    <name type="scientific">Paraphotobacterium marinum</name>
    <dbReference type="NCBI Taxonomy" id="1755811"/>
    <lineage>
        <taxon>Bacteria</taxon>
        <taxon>Pseudomonadati</taxon>
        <taxon>Pseudomonadota</taxon>
        <taxon>Gammaproteobacteria</taxon>
        <taxon>Vibrionales</taxon>
        <taxon>Vibrionaceae</taxon>
        <taxon>Paraphotobacterium</taxon>
    </lineage>
</organism>
<feature type="transmembrane region" description="Helical" evidence="1">
    <location>
        <begin position="6"/>
        <end position="24"/>
    </location>
</feature>
<keyword evidence="1" id="KW-0472">Membrane</keyword>
<dbReference type="RefSeq" id="WP_089074388.1">
    <property type="nucleotide sequence ID" value="NZ_CP022356.1"/>
</dbReference>
<keyword evidence="1" id="KW-1133">Transmembrane helix</keyword>
<keyword evidence="4" id="KW-1185">Reference proteome</keyword>
<dbReference type="OrthoDB" id="9814956at2"/>
<sequence length="302" mass="36234">MFRSNFFIDFFFLISGYFVIPSYLKKGQKLFNKDKIIRLGSVILFTIFIVNYIHYHISKQNDSIGYQVWLFDHLVNLQWKNIIGSSWFCWMLLIFTLIWSQFSKNKSFNKNHCLPLPTYTHMLFFCFFMIPFNFIALLLSYKCNNDFLGMYNIKYFPTYASVFYLGIISYQNKWFDKIDFKYGFFGFILFSFFYCLENGWILIGCHFNNAIFRTFCSVGMILFLLYVFKIYFYQSNKMTRMLSKSSYLACAFSFILIVTLIHFFIQHFSIHPWLLLLLTSTVVIISYFILSISLYRLTNVRG</sequence>
<reference evidence="3 4" key="1">
    <citation type="journal article" date="2016" name="Int. J. Syst. Evol. Microbiol.">
        <title>Paraphotobacterium marinum gen. nov., sp. nov., a member of the family Vibrionaceae, isolated from surface seawater.</title>
        <authorList>
            <person name="Huang Z."/>
            <person name="Dong C."/>
            <person name="Shao Z."/>
        </authorList>
    </citation>
    <scope>NUCLEOTIDE SEQUENCE [LARGE SCALE GENOMIC DNA]</scope>
    <source>
        <strain evidence="3 4">NSCS20N07D</strain>
    </source>
</reference>
<evidence type="ECO:0000259" key="2">
    <source>
        <dbReference type="Pfam" id="PF01757"/>
    </source>
</evidence>
<dbReference type="InterPro" id="IPR002656">
    <property type="entry name" value="Acyl_transf_3_dom"/>
</dbReference>
<proteinExistence type="predicted"/>
<feature type="transmembrane region" description="Helical" evidence="1">
    <location>
        <begin position="153"/>
        <end position="170"/>
    </location>
</feature>
<name>A0A220VGU8_9GAMM</name>
<dbReference type="GO" id="GO:0016747">
    <property type="term" value="F:acyltransferase activity, transferring groups other than amino-acyl groups"/>
    <property type="evidence" value="ECO:0007669"/>
    <property type="project" value="InterPro"/>
</dbReference>
<evidence type="ECO:0000313" key="4">
    <source>
        <dbReference type="Proteomes" id="UP000242175"/>
    </source>
</evidence>
<dbReference type="EMBL" id="CP022356">
    <property type="protein sequence ID" value="ASK79480.1"/>
    <property type="molecule type" value="Genomic_DNA"/>
</dbReference>
<keyword evidence="1" id="KW-0812">Transmembrane</keyword>